<comment type="caution">
    <text evidence="1">The sequence shown here is derived from an EMBL/GenBank/DDBJ whole genome shotgun (WGS) entry which is preliminary data.</text>
</comment>
<organism evidence="1 2">
    <name type="scientific">Ensete ventricosum</name>
    <name type="common">Abyssinian banana</name>
    <name type="synonym">Musa ensete</name>
    <dbReference type="NCBI Taxonomy" id="4639"/>
    <lineage>
        <taxon>Eukaryota</taxon>
        <taxon>Viridiplantae</taxon>
        <taxon>Streptophyta</taxon>
        <taxon>Embryophyta</taxon>
        <taxon>Tracheophyta</taxon>
        <taxon>Spermatophyta</taxon>
        <taxon>Magnoliopsida</taxon>
        <taxon>Liliopsida</taxon>
        <taxon>Zingiberales</taxon>
        <taxon>Musaceae</taxon>
        <taxon>Ensete</taxon>
    </lineage>
</organism>
<evidence type="ECO:0000313" key="1">
    <source>
        <dbReference type="EMBL" id="RRT65973.1"/>
    </source>
</evidence>
<evidence type="ECO:0000313" key="2">
    <source>
        <dbReference type="Proteomes" id="UP000287651"/>
    </source>
</evidence>
<gene>
    <name evidence="1" type="ORF">B296_00034193</name>
</gene>
<dbReference type="Proteomes" id="UP000287651">
    <property type="component" value="Unassembled WGS sequence"/>
</dbReference>
<protein>
    <submittedName>
        <fullName evidence="1">Uncharacterized protein</fullName>
    </submittedName>
</protein>
<proteinExistence type="predicted"/>
<dbReference type="AlphaFoldDB" id="A0A426ZPM7"/>
<accession>A0A426ZPM7</accession>
<name>A0A426ZPM7_ENSVE</name>
<dbReference type="EMBL" id="AMZH03005609">
    <property type="protein sequence ID" value="RRT65973.1"/>
    <property type="molecule type" value="Genomic_DNA"/>
</dbReference>
<sequence>MLLCLDSQFQATFVSSEPLAPELSHVLQFGKITYNLYSDSFLYLGQLTDGILQNVAYDSLHNLLSSGDLRSCKC</sequence>
<reference evidence="1 2" key="1">
    <citation type="journal article" date="2014" name="Agronomy (Basel)">
        <title>A Draft Genome Sequence for Ensete ventricosum, the Drought-Tolerant Tree Against Hunger.</title>
        <authorList>
            <person name="Harrison J."/>
            <person name="Moore K.A."/>
            <person name="Paszkiewicz K."/>
            <person name="Jones T."/>
            <person name="Grant M."/>
            <person name="Ambacheew D."/>
            <person name="Muzemil S."/>
            <person name="Studholme D.J."/>
        </authorList>
    </citation>
    <scope>NUCLEOTIDE SEQUENCE [LARGE SCALE GENOMIC DNA]</scope>
</reference>